<dbReference type="InParanoid" id="A0A068UYA4"/>
<gene>
    <name evidence="8" type="ORF">GSCOC_T00038337001</name>
</gene>
<keyword evidence="4 7" id="KW-0812">Transmembrane</keyword>
<keyword evidence="9" id="KW-1185">Reference proteome</keyword>
<evidence type="ECO:0000313" key="8">
    <source>
        <dbReference type="EMBL" id="CDP13406.1"/>
    </source>
</evidence>
<dbReference type="EMBL" id="HG739159">
    <property type="protein sequence ID" value="CDP13406.1"/>
    <property type="molecule type" value="Genomic_DNA"/>
</dbReference>
<dbReference type="OMA" id="QAMELQI"/>
<evidence type="ECO:0000313" key="9">
    <source>
        <dbReference type="Proteomes" id="UP000295252"/>
    </source>
</evidence>
<protein>
    <submittedName>
        <fullName evidence="8">Uncharacterized protein</fullName>
    </submittedName>
</protein>
<dbReference type="AlphaFoldDB" id="A0A068UYA4"/>
<dbReference type="STRING" id="49390.A0A068UYA4"/>
<dbReference type="GO" id="GO:0015211">
    <property type="term" value="F:purine nucleoside transmembrane transporter activity"/>
    <property type="evidence" value="ECO:0007669"/>
    <property type="project" value="InterPro"/>
</dbReference>
<dbReference type="InterPro" id="IPR030182">
    <property type="entry name" value="PUP_plant"/>
</dbReference>
<dbReference type="GO" id="GO:0016020">
    <property type="term" value="C:membrane"/>
    <property type="evidence" value="ECO:0007669"/>
    <property type="project" value="UniProtKB-SubCell"/>
</dbReference>
<comment type="subcellular location">
    <subcellularLocation>
        <location evidence="1">Membrane</location>
    </subcellularLocation>
</comment>
<evidence type="ECO:0000256" key="4">
    <source>
        <dbReference type="ARBA" id="ARBA00022692"/>
    </source>
</evidence>
<evidence type="ECO:0000256" key="1">
    <source>
        <dbReference type="ARBA" id="ARBA00004370"/>
    </source>
</evidence>
<feature type="transmembrane region" description="Helical" evidence="7">
    <location>
        <begin position="118"/>
        <end position="135"/>
    </location>
</feature>
<evidence type="ECO:0000256" key="2">
    <source>
        <dbReference type="ARBA" id="ARBA00006213"/>
    </source>
</evidence>
<dbReference type="OrthoDB" id="1001473at2759"/>
<dbReference type="Pfam" id="PF16913">
    <property type="entry name" value="PUNUT"/>
    <property type="match status" value="1"/>
</dbReference>
<accession>A0A068UYA4</accession>
<dbReference type="GO" id="GO:0005345">
    <property type="term" value="F:purine nucleobase transmembrane transporter activity"/>
    <property type="evidence" value="ECO:0007669"/>
    <property type="project" value="UniProtKB-ARBA"/>
</dbReference>
<keyword evidence="5 7" id="KW-1133">Transmembrane helix</keyword>
<keyword evidence="3" id="KW-0813">Transport</keyword>
<dbReference type="Gramene" id="CDP13406">
    <property type="protein sequence ID" value="CDP13406"/>
    <property type="gene ID" value="GSCOC_T00038337001"/>
</dbReference>
<comment type="similarity">
    <text evidence="2">Belongs to the purine permeases (TC 2.A.7.14) family.</text>
</comment>
<feature type="transmembrane region" description="Helical" evidence="7">
    <location>
        <begin position="38"/>
        <end position="59"/>
    </location>
</feature>
<sequence length="145" mass="16619">METAQAMELQIRNKQLNSQKSSKDTTQQQLPTFKGYKWWSRVCICIVFLLAGQSAATFLGRLYYDKLLDCYLVANFISWFVGVDFGVSSLFSNVISTIPVLAIPILAVIFFHDKMDGVKIIFLILAIWGFLSYVYQHYLDDVKVK</sequence>
<evidence type="ECO:0000256" key="7">
    <source>
        <dbReference type="SAM" id="Phobius"/>
    </source>
</evidence>
<keyword evidence="6 7" id="KW-0472">Membrane</keyword>
<dbReference type="PANTHER" id="PTHR31376">
    <property type="entry name" value="OS09G0467300 PROTEIN-RELATED"/>
    <property type="match status" value="1"/>
</dbReference>
<evidence type="ECO:0000256" key="5">
    <source>
        <dbReference type="ARBA" id="ARBA00022989"/>
    </source>
</evidence>
<proteinExistence type="inferred from homology"/>
<dbReference type="Proteomes" id="UP000295252">
    <property type="component" value="Chromosome X"/>
</dbReference>
<dbReference type="PhylomeDB" id="A0A068UYA4"/>
<name>A0A068UYA4_COFCA</name>
<dbReference type="PANTHER" id="PTHR31376:SF17">
    <property type="entry name" value="PURINE PERMEASE 21-RELATED"/>
    <property type="match status" value="1"/>
</dbReference>
<organism evidence="8 9">
    <name type="scientific">Coffea canephora</name>
    <name type="common">Robusta coffee</name>
    <dbReference type="NCBI Taxonomy" id="49390"/>
    <lineage>
        <taxon>Eukaryota</taxon>
        <taxon>Viridiplantae</taxon>
        <taxon>Streptophyta</taxon>
        <taxon>Embryophyta</taxon>
        <taxon>Tracheophyta</taxon>
        <taxon>Spermatophyta</taxon>
        <taxon>Magnoliopsida</taxon>
        <taxon>eudicotyledons</taxon>
        <taxon>Gunneridae</taxon>
        <taxon>Pentapetalae</taxon>
        <taxon>asterids</taxon>
        <taxon>lamiids</taxon>
        <taxon>Gentianales</taxon>
        <taxon>Rubiaceae</taxon>
        <taxon>Ixoroideae</taxon>
        <taxon>Gardenieae complex</taxon>
        <taxon>Bertiereae - Coffeeae clade</taxon>
        <taxon>Coffeeae</taxon>
        <taxon>Coffea</taxon>
    </lineage>
</organism>
<feature type="transmembrane region" description="Helical" evidence="7">
    <location>
        <begin position="94"/>
        <end position="111"/>
    </location>
</feature>
<reference evidence="9" key="1">
    <citation type="journal article" date="2014" name="Science">
        <title>The coffee genome provides insight into the convergent evolution of caffeine biosynthesis.</title>
        <authorList>
            <person name="Denoeud F."/>
            <person name="Carretero-Paulet L."/>
            <person name="Dereeper A."/>
            <person name="Droc G."/>
            <person name="Guyot R."/>
            <person name="Pietrella M."/>
            <person name="Zheng C."/>
            <person name="Alberti A."/>
            <person name="Anthony F."/>
            <person name="Aprea G."/>
            <person name="Aury J.M."/>
            <person name="Bento P."/>
            <person name="Bernard M."/>
            <person name="Bocs S."/>
            <person name="Campa C."/>
            <person name="Cenci A."/>
            <person name="Combes M.C."/>
            <person name="Crouzillat D."/>
            <person name="Da Silva C."/>
            <person name="Daddiego L."/>
            <person name="De Bellis F."/>
            <person name="Dussert S."/>
            <person name="Garsmeur O."/>
            <person name="Gayraud T."/>
            <person name="Guignon V."/>
            <person name="Jahn K."/>
            <person name="Jamilloux V."/>
            <person name="Joet T."/>
            <person name="Labadie K."/>
            <person name="Lan T."/>
            <person name="Leclercq J."/>
            <person name="Lepelley M."/>
            <person name="Leroy T."/>
            <person name="Li L.T."/>
            <person name="Librado P."/>
            <person name="Lopez L."/>
            <person name="Munoz A."/>
            <person name="Noel B."/>
            <person name="Pallavicini A."/>
            <person name="Perrotta G."/>
            <person name="Poncet V."/>
            <person name="Pot D."/>
            <person name="Priyono X."/>
            <person name="Rigoreau M."/>
            <person name="Rouard M."/>
            <person name="Rozas J."/>
            <person name="Tranchant-Dubreuil C."/>
            <person name="VanBuren R."/>
            <person name="Zhang Q."/>
            <person name="Andrade A.C."/>
            <person name="Argout X."/>
            <person name="Bertrand B."/>
            <person name="de Kochko A."/>
            <person name="Graziosi G."/>
            <person name="Henry R.J."/>
            <person name="Jayarama X."/>
            <person name="Ming R."/>
            <person name="Nagai C."/>
            <person name="Rounsley S."/>
            <person name="Sankoff D."/>
            <person name="Giuliano G."/>
            <person name="Albert V.A."/>
            <person name="Wincker P."/>
            <person name="Lashermes P."/>
        </authorList>
    </citation>
    <scope>NUCLEOTIDE SEQUENCE [LARGE SCALE GENOMIC DNA]</scope>
    <source>
        <strain evidence="9">cv. DH200-94</strain>
    </source>
</reference>
<evidence type="ECO:0000256" key="3">
    <source>
        <dbReference type="ARBA" id="ARBA00022448"/>
    </source>
</evidence>
<evidence type="ECO:0000256" key="6">
    <source>
        <dbReference type="ARBA" id="ARBA00023136"/>
    </source>
</evidence>